<evidence type="ECO:0000256" key="4">
    <source>
        <dbReference type="ARBA" id="ARBA00023136"/>
    </source>
</evidence>
<feature type="transmembrane region" description="Helical" evidence="5">
    <location>
        <begin position="191"/>
        <end position="211"/>
    </location>
</feature>
<proteinExistence type="predicted"/>
<name>A0A9P7BF28_9ASCO</name>
<feature type="transmembrane region" description="Helical" evidence="5">
    <location>
        <begin position="101"/>
        <end position="120"/>
    </location>
</feature>
<dbReference type="GO" id="GO:0022857">
    <property type="term" value="F:transmembrane transporter activity"/>
    <property type="evidence" value="ECO:0007669"/>
    <property type="project" value="InterPro"/>
</dbReference>
<feature type="transmembrane region" description="Helical" evidence="5">
    <location>
        <begin position="489"/>
        <end position="510"/>
    </location>
</feature>
<feature type="transmembrane region" description="Helical" evidence="5">
    <location>
        <begin position="455"/>
        <end position="477"/>
    </location>
</feature>
<organism evidence="6 7">
    <name type="scientific">Pichia californica</name>
    <dbReference type="NCBI Taxonomy" id="460514"/>
    <lineage>
        <taxon>Eukaryota</taxon>
        <taxon>Fungi</taxon>
        <taxon>Dikarya</taxon>
        <taxon>Ascomycota</taxon>
        <taxon>Saccharomycotina</taxon>
        <taxon>Pichiomycetes</taxon>
        <taxon>Pichiales</taxon>
        <taxon>Pichiaceae</taxon>
        <taxon>Pichia</taxon>
    </lineage>
</organism>
<feature type="transmembrane region" description="Helical" evidence="5">
    <location>
        <begin position="132"/>
        <end position="153"/>
    </location>
</feature>
<dbReference type="GO" id="GO:0005886">
    <property type="term" value="C:plasma membrane"/>
    <property type="evidence" value="ECO:0007669"/>
    <property type="project" value="TreeGrafter"/>
</dbReference>
<evidence type="ECO:0000313" key="6">
    <source>
        <dbReference type="EMBL" id="KAG0687244.1"/>
    </source>
</evidence>
<feature type="transmembrane region" description="Helical" evidence="5">
    <location>
        <begin position="382"/>
        <end position="402"/>
    </location>
</feature>
<keyword evidence="2 5" id="KW-0812">Transmembrane</keyword>
<evidence type="ECO:0000313" key="7">
    <source>
        <dbReference type="Proteomes" id="UP000697127"/>
    </source>
</evidence>
<accession>A0A9P7BF28</accession>
<feature type="transmembrane region" description="Helical" evidence="5">
    <location>
        <begin position="422"/>
        <end position="443"/>
    </location>
</feature>
<dbReference type="InterPro" id="IPR036259">
    <property type="entry name" value="MFS_trans_sf"/>
</dbReference>
<comment type="caution">
    <text evidence="6">The sequence shown here is derived from an EMBL/GenBank/DDBJ whole genome shotgun (WGS) entry which is preliminary data.</text>
</comment>
<dbReference type="GO" id="GO:0000324">
    <property type="term" value="C:fungal-type vacuole"/>
    <property type="evidence" value="ECO:0007669"/>
    <property type="project" value="TreeGrafter"/>
</dbReference>
<keyword evidence="4 5" id="KW-0472">Membrane</keyword>
<evidence type="ECO:0000256" key="5">
    <source>
        <dbReference type="SAM" id="Phobius"/>
    </source>
</evidence>
<dbReference type="AlphaFoldDB" id="A0A9P7BF28"/>
<feature type="transmembrane region" description="Helical" evidence="5">
    <location>
        <begin position="67"/>
        <end position="89"/>
    </location>
</feature>
<comment type="subcellular location">
    <subcellularLocation>
        <location evidence="1">Membrane</location>
        <topology evidence="1">Multi-pass membrane protein</topology>
    </subcellularLocation>
</comment>
<dbReference type="InterPro" id="IPR011701">
    <property type="entry name" value="MFS"/>
</dbReference>
<dbReference type="SUPFAM" id="SSF103473">
    <property type="entry name" value="MFS general substrate transporter"/>
    <property type="match status" value="1"/>
</dbReference>
<sequence>MVLGLNQDIKTDISIPGTTVLVGDVNEIKLLGLKEKKNNDEIILIPQPSSDPNDPLNWSNLRKHLHFYTLVFFSLILAASSNFVGPIYTTLVYSWDVSYNQLNTGGALTFLALAFSCLLCQPIASKFGRRPVYLFTSLITILSAVIFSCENSYNGYIGYSILVGAAAGPIDSLVEVSITDIFFLHQHGKYMGIYSLPLGLGSAFGPFIAGYADENLGYLWCGYLIIIICGSLLIFEIFFLEESAFNRVYESKIEDKLLKVAMSNISNNDNDDENINLNSINKITEKDTVVINNKLDESSSPSLNDNKIQPKTFLQRMKLFSINKDKKFSLISIIANLKVIRYPAVLWCSFAYGMQICWLSLITVSESEFFMAPPYNFNGDSLGLLSLAMVIGSVIGCCYSSCSDYVQIYFTKKNNGIFEPEFRLTMLPLLIFVNIAGIFMYGLGPYYGVDWIVGAIGITLISIALGGISSIGLTYVVECYPKQVVQTMTTILFIRNLMGMVFTWVFQYWLDGIGVIATTSMLAGLCLVINGSYIIIYIWGKNFRKFTQKWYEEATN</sequence>
<protein>
    <recommendedName>
        <fullName evidence="8">Major facilitator superfamily (MFS) profile domain-containing protein</fullName>
    </recommendedName>
</protein>
<dbReference type="PANTHER" id="PTHR23502:SF34">
    <property type="entry name" value="PROTEIN HOL1"/>
    <property type="match status" value="1"/>
</dbReference>
<feature type="transmembrane region" description="Helical" evidence="5">
    <location>
        <begin position="344"/>
        <end position="362"/>
    </location>
</feature>
<evidence type="ECO:0008006" key="8">
    <source>
        <dbReference type="Google" id="ProtNLM"/>
    </source>
</evidence>
<dbReference type="Gene3D" id="1.20.1250.20">
    <property type="entry name" value="MFS general substrate transporter like domains"/>
    <property type="match status" value="1"/>
</dbReference>
<keyword evidence="7" id="KW-1185">Reference proteome</keyword>
<evidence type="ECO:0000256" key="3">
    <source>
        <dbReference type="ARBA" id="ARBA00022989"/>
    </source>
</evidence>
<gene>
    <name evidence="6" type="ORF">C6P40_002627</name>
</gene>
<dbReference type="OrthoDB" id="5215911at2759"/>
<feature type="transmembrane region" description="Helical" evidence="5">
    <location>
        <begin position="516"/>
        <end position="539"/>
    </location>
</feature>
<reference evidence="6" key="1">
    <citation type="submission" date="2020-11" db="EMBL/GenBank/DDBJ databases">
        <title>Kefir isolates.</title>
        <authorList>
            <person name="Marcisauskas S."/>
            <person name="Kim Y."/>
            <person name="Blasche S."/>
        </authorList>
    </citation>
    <scope>NUCLEOTIDE SEQUENCE</scope>
    <source>
        <strain evidence="6">Olga-1</strain>
    </source>
</reference>
<feature type="transmembrane region" description="Helical" evidence="5">
    <location>
        <begin position="159"/>
        <end position="184"/>
    </location>
</feature>
<dbReference type="EMBL" id="PUHW01000292">
    <property type="protein sequence ID" value="KAG0687244.1"/>
    <property type="molecule type" value="Genomic_DNA"/>
</dbReference>
<evidence type="ECO:0000256" key="1">
    <source>
        <dbReference type="ARBA" id="ARBA00004141"/>
    </source>
</evidence>
<evidence type="ECO:0000256" key="2">
    <source>
        <dbReference type="ARBA" id="ARBA00022692"/>
    </source>
</evidence>
<feature type="transmembrane region" description="Helical" evidence="5">
    <location>
        <begin position="217"/>
        <end position="240"/>
    </location>
</feature>
<dbReference type="Pfam" id="PF07690">
    <property type="entry name" value="MFS_1"/>
    <property type="match status" value="1"/>
</dbReference>
<dbReference type="Proteomes" id="UP000697127">
    <property type="component" value="Unassembled WGS sequence"/>
</dbReference>
<keyword evidence="3 5" id="KW-1133">Transmembrane helix</keyword>
<dbReference type="PANTHER" id="PTHR23502">
    <property type="entry name" value="MAJOR FACILITATOR SUPERFAMILY"/>
    <property type="match status" value="1"/>
</dbReference>